<keyword evidence="8 9" id="KW-0807">Transducer</keyword>
<name>A0A8T2L9C2_ASTMX</name>
<feature type="transmembrane region" description="Helical" evidence="10">
    <location>
        <begin position="259"/>
        <end position="283"/>
    </location>
</feature>
<evidence type="ECO:0000256" key="6">
    <source>
        <dbReference type="ARBA" id="ARBA00023136"/>
    </source>
</evidence>
<keyword evidence="4 10" id="KW-1133">Transmembrane helix</keyword>
<dbReference type="EMBL" id="JAICCE010000017">
    <property type="protein sequence ID" value="KAG9265896.1"/>
    <property type="molecule type" value="Genomic_DNA"/>
</dbReference>
<accession>A0A8T2L9C2</accession>
<dbReference type="Pfam" id="PF00001">
    <property type="entry name" value="7tm_1"/>
    <property type="match status" value="1"/>
</dbReference>
<proteinExistence type="inferred from homology"/>
<evidence type="ECO:0000256" key="9">
    <source>
        <dbReference type="RuleBase" id="RU000688"/>
    </source>
</evidence>
<keyword evidence="3 9" id="KW-0812">Transmembrane</keyword>
<comment type="subcellular location">
    <subcellularLocation>
        <location evidence="1">Cell membrane</location>
        <topology evidence="1">Multi-pass membrane protein</topology>
    </subcellularLocation>
</comment>
<feature type="transmembrane region" description="Helical" evidence="10">
    <location>
        <begin position="117"/>
        <end position="136"/>
    </location>
</feature>
<evidence type="ECO:0000256" key="10">
    <source>
        <dbReference type="SAM" id="Phobius"/>
    </source>
</evidence>
<evidence type="ECO:0000313" key="12">
    <source>
        <dbReference type="EMBL" id="KAG9265896.1"/>
    </source>
</evidence>
<evidence type="ECO:0000313" key="13">
    <source>
        <dbReference type="Proteomes" id="UP000752171"/>
    </source>
</evidence>
<dbReference type="InterPro" id="IPR000276">
    <property type="entry name" value="GPCR_Rhodpsn"/>
</dbReference>
<feature type="transmembrane region" description="Helical" evidence="10">
    <location>
        <begin position="157"/>
        <end position="178"/>
    </location>
</feature>
<dbReference type="PRINTS" id="PR00237">
    <property type="entry name" value="GPCRRHODOPSN"/>
</dbReference>
<keyword evidence="2" id="KW-1003">Cell membrane</keyword>
<evidence type="ECO:0000256" key="7">
    <source>
        <dbReference type="ARBA" id="ARBA00023170"/>
    </source>
</evidence>
<dbReference type="Proteomes" id="UP000752171">
    <property type="component" value="Unassembled WGS sequence"/>
</dbReference>
<dbReference type="AlphaFoldDB" id="A0A8T2L9C2"/>
<dbReference type="GO" id="GO:0004930">
    <property type="term" value="F:G protein-coupled receptor activity"/>
    <property type="evidence" value="ECO:0007669"/>
    <property type="project" value="UniProtKB-KW"/>
</dbReference>
<keyword evidence="5 9" id="KW-0297">G-protein coupled receptor</keyword>
<feature type="domain" description="G-protein coupled receptors family 1 profile" evidence="11">
    <location>
        <begin position="56"/>
        <end position="312"/>
    </location>
</feature>
<dbReference type="KEGG" id="amex:103039895"/>
<comment type="caution">
    <text evidence="12">The sequence shown here is derived from an EMBL/GenBank/DDBJ whole genome shotgun (WGS) entry which is preliminary data.</text>
</comment>
<evidence type="ECO:0000256" key="3">
    <source>
        <dbReference type="ARBA" id="ARBA00022692"/>
    </source>
</evidence>
<dbReference type="PROSITE" id="PS00237">
    <property type="entry name" value="G_PROTEIN_RECEP_F1_1"/>
    <property type="match status" value="1"/>
</dbReference>
<evidence type="ECO:0000256" key="5">
    <source>
        <dbReference type="ARBA" id="ARBA00023040"/>
    </source>
</evidence>
<feature type="transmembrane region" description="Helical" evidence="10">
    <location>
        <begin position="44"/>
        <end position="68"/>
    </location>
</feature>
<keyword evidence="6 10" id="KW-0472">Membrane</keyword>
<evidence type="ECO:0000256" key="2">
    <source>
        <dbReference type="ARBA" id="ARBA00022475"/>
    </source>
</evidence>
<dbReference type="InterPro" id="IPR017452">
    <property type="entry name" value="GPCR_Rhodpsn_7TM"/>
</dbReference>
<gene>
    <name evidence="12" type="primary">GPR119</name>
    <name evidence="12" type="ORF">AMEX_G20375</name>
</gene>
<sequence length="386" mass="43130">MNLQNCGTVSSSEVRDNYIESMTLVDPVSPTPAQEVIDAFVMGWILSVGSVLIISTNLLVAVALILLIQKKGSQSWCFVLNLAIADILVGLAITSIATDAVKGRVPFVHKEVCLLRMAFVIAPSAASIFTMFFISLDRYLAIKLPLRYTQLMGRKMIFGALVSLWLLSTGVGFMPNMVEEMQHSRNDSTCTFFSVIEPRSIIVVFCVAFFPVLLVFIYFYLDILKIACGHQRRIRVAMRAGSHCVLPNRYWGHVKALKTVAVLVGCFTLCWCPFFVVSVVQVLCPQCKLYRFLENHLWLLGLCNSLINPLVYACWQREVRQQLSDMFACIKASQCCIKCSNATEGCHIDQTMATQTMATHTRHHSVDQTLPCQYTFTEPTALPLSA</sequence>
<dbReference type="SUPFAM" id="SSF81321">
    <property type="entry name" value="Family A G protein-coupled receptor-like"/>
    <property type="match status" value="1"/>
</dbReference>
<evidence type="ECO:0000259" key="11">
    <source>
        <dbReference type="PROSITE" id="PS50262"/>
    </source>
</evidence>
<evidence type="ECO:0000256" key="1">
    <source>
        <dbReference type="ARBA" id="ARBA00004651"/>
    </source>
</evidence>
<feature type="transmembrane region" description="Helical" evidence="10">
    <location>
        <begin position="75"/>
        <end position="97"/>
    </location>
</feature>
<protein>
    <submittedName>
        <fullName evidence="12">Glucose-dependent insulinotropic receptor</fullName>
    </submittedName>
</protein>
<comment type="similarity">
    <text evidence="9">Belongs to the G-protein coupled receptor 1 family.</text>
</comment>
<dbReference type="OrthoDB" id="10011551at2759"/>
<evidence type="ECO:0000256" key="8">
    <source>
        <dbReference type="ARBA" id="ARBA00023224"/>
    </source>
</evidence>
<organism evidence="12 13">
    <name type="scientific">Astyanax mexicanus</name>
    <name type="common">Blind cave fish</name>
    <name type="synonym">Astyanax fasciatus mexicanus</name>
    <dbReference type="NCBI Taxonomy" id="7994"/>
    <lineage>
        <taxon>Eukaryota</taxon>
        <taxon>Metazoa</taxon>
        <taxon>Chordata</taxon>
        <taxon>Craniata</taxon>
        <taxon>Vertebrata</taxon>
        <taxon>Euteleostomi</taxon>
        <taxon>Actinopterygii</taxon>
        <taxon>Neopterygii</taxon>
        <taxon>Teleostei</taxon>
        <taxon>Ostariophysi</taxon>
        <taxon>Characiformes</taxon>
        <taxon>Characoidei</taxon>
        <taxon>Acestrorhamphidae</taxon>
        <taxon>Acestrorhamphinae</taxon>
        <taxon>Astyanax</taxon>
    </lineage>
</organism>
<dbReference type="Gene3D" id="1.20.1070.10">
    <property type="entry name" value="Rhodopsin 7-helix transmembrane proteins"/>
    <property type="match status" value="1"/>
</dbReference>
<dbReference type="GeneID" id="103039895"/>
<dbReference type="PANTHER" id="PTHR22750">
    <property type="entry name" value="G-PROTEIN COUPLED RECEPTOR"/>
    <property type="match status" value="1"/>
</dbReference>
<feature type="transmembrane region" description="Helical" evidence="10">
    <location>
        <begin position="295"/>
        <end position="315"/>
    </location>
</feature>
<keyword evidence="7 9" id="KW-0675">Receptor</keyword>
<dbReference type="GO" id="GO:0005886">
    <property type="term" value="C:plasma membrane"/>
    <property type="evidence" value="ECO:0007669"/>
    <property type="project" value="UniProtKB-SubCell"/>
</dbReference>
<reference evidence="12 13" key="1">
    <citation type="submission" date="2021-07" db="EMBL/GenBank/DDBJ databases">
        <authorList>
            <person name="Imarazene B."/>
            <person name="Zahm M."/>
            <person name="Klopp C."/>
            <person name="Cabau C."/>
            <person name="Beille S."/>
            <person name="Jouanno E."/>
            <person name="Castinel A."/>
            <person name="Lluch J."/>
            <person name="Gil L."/>
            <person name="Kuchtly C."/>
            <person name="Lopez Roques C."/>
            <person name="Donnadieu C."/>
            <person name="Parrinello H."/>
            <person name="Journot L."/>
            <person name="Du K."/>
            <person name="Schartl M."/>
            <person name="Retaux S."/>
            <person name="Guiguen Y."/>
        </authorList>
    </citation>
    <scope>NUCLEOTIDE SEQUENCE [LARGE SCALE GENOMIC DNA]</scope>
    <source>
        <strain evidence="12">Pach_M1</strain>
        <tissue evidence="12">Testis</tissue>
    </source>
</reference>
<evidence type="ECO:0000256" key="4">
    <source>
        <dbReference type="ARBA" id="ARBA00022989"/>
    </source>
</evidence>
<dbReference type="PROSITE" id="PS50262">
    <property type="entry name" value="G_PROTEIN_RECEP_F1_2"/>
    <property type="match status" value="1"/>
</dbReference>
<feature type="transmembrane region" description="Helical" evidence="10">
    <location>
        <begin position="201"/>
        <end position="221"/>
    </location>
</feature>